<keyword evidence="6" id="KW-1185">Reference proteome</keyword>
<dbReference type="InterPro" id="IPR000923">
    <property type="entry name" value="BlueCu_1"/>
</dbReference>
<dbReference type="EMBL" id="JAPCID010000011">
    <property type="protein sequence ID" value="MDA0137744.1"/>
    <property type="molecule type" value="Genomic_DNA"/>
</dbReference>
<evidence type="ECO:0000313" key="5">
    <source>
        <dbReference type="EMBL" id="MDA0137744.1"/>
    </source>
</evidence>
<keyword evidence="2" id="KW-0186">Copper</keyword>
<reference evidence="5" key="1">
    <citation type="submission" date="2022-10" db="EMBL/GenBank/DDBJ databases">
        <title>The WGS of Solirubrobacter sp. CPCC 204708.</title>
        <authorList>
            <person name="Jiang Z."/>
        </authorList>
    </citation>
    <scope>NUCLEOTIDE SEQUENCE</scope>
    <source>
        <strain evidence="5">CPCC 204708</strain>
    </source>
</reference>
<dbReference type="Gene3D" id="2.60.40.420">
    <property type="entry name" value="Cupredoxins - blue copper proteins"/>
    <property type="match status" value="1"/>
</dbReference>
<dbReference type="InterPro" id="IPR008972">
    <property type="entry name" value="Cupredoxin"/>
</dbReference>
<feature type="domain" description="Blue (type 1) copper" evidence="4">
    <location>
        <begin position="44"/>
        <end position="126"/>
    </location>
</feature>
<organism evidence="5 6">
    <name type="scientific">Solirubrobacter deserti</name>
    <dbReference type="NCBI Taxonomy" id="2282478"/>
    <lineage>
        <taxon>Bacteria</taxon>
        <taxon>Bacillati</taxon>
        <taxon>Actinomycetota</taxon>
        <taxon>Thermoleophilia</taxon>
        <taxon>Solirubrobacterales</taxon>
        <taxon>Solirubrobacteraceae</taxon>
        <taxon>Solirubrobacter</taxon>
    </lineage>
</organism>
<evidence type="ECO:0000256" key="3">
    <source>
        <dbReference type="SAM" id="MobiDB-lite"/>
    </source>
</evidence>
<proteinExistence type="predicted"/>
<dbReference type="SUPFAM" id="SSF49503">
    <property type="entry name" value="Cupredoxins"/>
    <property type="match status" value="1"/>
</dbReference>
<feature type="region of interest" description="Disordered" evidence="3">
    <location>
        <begin position="128"/>
        <end position="174"/>
    </location>
</feature>
<feature type="compositionally biased region" description="Pro residues" evidence="3">
    <location>
        <begin position="144"/>
        <end position="160"/>
    </location>
</feature>
<dbReference type="RefSeq" id="WP_202952988.1">
    <property type="nucleotide sequence ID" value="NZ_JAPCID010000011.1"/>
</dbReference>
<sequence length="267" mass="27988">MAQGKRRVVHAAIGVVLTGALVGSVGVAGAAEERAADELIGIAGETAWDKPNVSINTGDTVTWRWERAGQQHNVRGESGPETDPNWLKANSGFGNDGELEFTFTQPGSYRFICDAHASTMFGTVTVTGDPVEATPTPSGTPTGTPTPAPTVRPTVTPTPTPGMDRTTPAPVGAARGDTVAPVISRIKLKAVKRGAKVSFSLSETANVTVRVKKGKSSVKTIRLSARSGARSLTVRGLTGGSYRFELQARDARGNQAAVQRKSVKVKR</sequence>
<name>A0ABT4RGU1_9ACTN</name>
<keyword evidence="1" id="KW-0479">Metal-binding</keyword>
<evidence type="ECO:0000313" key="6">
    <source>
        <dbReference type="Proteomes" id="UP001147700"/>
    </source>
</evidence>
<evidence type="ECO:0000259" key="4">
    <source>
        <dbReference type="Pfam" id="PF00127"/>
    </source>
</evidence>
<evidence type="ECO:0000256" key="1">
    <source>
        <dbReference type="ARBA" id="ARBA00022723"/>
    </source>
</evidence>
<feature type="compositionally biased region" description="Low complexity" evidence="3">
    <location>
        <begin position="133"/>
        <end position="143"/>
    </location>
</feature>
<accession>A0ABT4RGU1</accession>
<evidence type="ECO:0000256" key="2">
    <source>
        <dbReference type="ARBA" id="ARBA00023008"/>
    </source>
</evidence>
<protein>
    <submittedName>
        <fullName evidence="5">Plastocyanin/azurin family copper-binding protein</fullName>
    </submittedName>
</protein>
<gene>
    <name evidence="5" type="ORF">OJ962_09560</name>
</gene>
<dbReference type="Pfam" id="PF00127">
    <property type="entry name" value="Copper-bind"/>
    <property type="match status" value="1"/>
</dbReference>
<dbReference type="Proteomes" id="UP001147700">
    <property type="component" value="Unassembled WGS sequence"/>
</dbReference>
<feature type="region of interest" description="Disordered" evidence="3">
    <location>
        <begin position="72"/>
        <end position="91"/>
    </location>
</feature>
<comment type="caution">
    <text evidence="5">The sequence shown here is derived from an EMBL/GenBank/DDBJ whole genome shotgun (WGS) entry which is preliminary data.</text>
</comment>